<evidence type="ECO:0000313" key="3">
    <source>
        <dbReference type="Proteomes" id="UP000019143"/>
    </source>
</evidence>
<dbReference type="EMBL" id="BAVB01000333">
    <property type="protein sequence ID" value="GAE52137.1"/>
    <property type="molecule type" value="Genomic_DNA"/>
</dbReference>
<evidence type="ECO:0000256" key="1">
    <source>
        <dbReference type="SAM" id="MobiDB-lite"/>
    </source>
</evidence>
<dbReference type="AlphaFoldDB" id="W4S704"/>
<organism evidence="2 3">
    <name type="scientific">Xanthomonas arboricola pv. pruni str. MAFF 311562</name>
    <dbReference type="NCBI Taxonomy" id="1414836"/>
    <lineage>
        <taxon>Bacteria</taxon>
        <taxon>Pseudomonadati</taxon>
        <taxon>Pseudomonadota</taxon>
        <taxon>Gammaproteobacteria</taxon>
        <taxon>Lysobacterales</taxon>
        <taxon>Lysobacteraceae</taxon>
        <taxon>Xanthomonas</taxon>
    </lineage>
</organism>
<accession>W4S704</accession>
<proteinExistence type="predicted"/>
<protein>
    <submittedName>
        <fullName evidence="2">Uncharacterized protein</fullName>
    </submittedName>
</protein>
<sequence length="64" mass="7004">MKNFCADSELAHFWLFFTQIPASPQTRQAQAGQEAGRRGGHRAQLKLPGLPRTRKPARSAGADA</sequence>
<gene>
    <name evidence="2" type="ORF">XPU_3669</name>
</gene>
<feature type="region of interest" description="Disordered" evidence="1">
    <location>
        <begin position="24"/>
        <end position="64"/>
    </location>
</feature>
<dbReference type="Proteomes" id="UP000019143">
    <property type="component" value="Unassembled WGS sequence"/>
</dbReference>
<name>W4S704_9XANT</name>
<evidence type="ECO:0000313" key="2">
    <source>
        <dbReference type="EMBL" id="GAE52137.1"/>
    </source>
</evidence>
<comment type="caution">
    <text evidence="2">The sequence shown here is derived from an EMBL/GenBank/DDBJ whole genome shotgun (WGS) entry which is preliminary data.</text>
</comment>
<reference evidence="2 3" key="1">
    <citation type="submission" date="2014-01" db="EMBL/GenBank/DDBJ databases">
        <title>Genome sequence and analysis of Xanthomonas arboricola pv. pruni.</title>
        <authorList>
            <person name="Fujikawa T."/>
            <person name="Nakazono-Nagaoka E."/>
        </authorList>
    </citation>
    <scope>NUCLEOTIDE SEQUENCE [LARGE SCALE GENOMIC DNA]</scope>
    <source>
        <strain evidence="3">MAFF 311562</strain>
    </source>
</reference>